<dbReference type="RefSeq" id="WP_112281754.1">
    <property type="nucleotide sequence ID" value="NZ_MASW01000002.1"/>
</dbReference>
<organism evidence="1 2">
    <name type="scientific">Prauserella muralis</name>
    <dbReference type="NCBI Taxonomy" id="588067"/>
    <lineage>
        <taxon>Bacteria</taxon>
        <taxon>Bacillati</taxon>
        <taxon>Actinomycetota</taxon>
        <taxon>Actinomycetes</taxon>
        <taxon>Pseudonocardiales</taxon>
        <taxon>Pseudonocardiaceae</taxon>
        <taxon>Prauserella</taxon>
    </lineage>
</organism>
<proteinExistence type="predicted"/>
<dbReference type="InterPro" id="IPR005303">
    <property type="entry name" value="MOCOS_middle"/>
</dbReference>
<evidence type="ECO:0000313" key="2">
    <source>
        <dbReference type="Proteomes" id="UP000249915"/>
    </source>
</evidence>
<sequence length="261" mass="28258">MTGHVDSLYVYPIKGLSPQRLESVPLEPGRGVPHDRTFALARPEGRYEHGMAAPLPKDQFFMLARDERLAGLATRLDPATGGLTISVREHPVLTARLTTADGARAVSAFFARTLDCAEGQAPLLAHAPGRRFTDVSVVSDAMMNAVSVINLASVRDLERRVGAPVDPLRFRANLYVDGLPPFSELDLVGKDIRIGAVRLRAVLNTKRCAATEVNPTTARRDLSVPRLLMREYGHAEMGVYAEVVTGGEIRPGDAVRFGAAP</sequence>
<dbReference type="SUPFAM" id="SSF50800">
    <property type="entry name" value="PK beta-barrel domain-like"/>
    <property type="match status" value="1"/>
</dbReference>
<dbReference type="OrthoDB" id="9793178at2"/>
<name>A0A2V4B0G0_9PSEU</name>
<dbReference type="InterPro" id="IPR005302">
    <property type="entry name" value="MoCF_Sase_C"/>
</dbReference>
<dbReference type="GO" id="GO:0030170">
    <property type="term" value="F:pyridoxal phosphate binding"/>
    <property type="evidence" value="ECO:0007669"/>
    <property type="project" value="InterPro"/>
</dbReference>
<reference evidence="1 2" key="1">
    <citation type="submission" date="2016-07" db="EMBL/GenBank/DDBJ databases">
        <title>Draft genome sequence of Prauserella muralis DSM 45305, isolated from a mould-covered wall in an indoor environment.</title>
        <authorList>
            <person name="Ruckert C."/>
            <person name="Albersmeier A."/>
            <person name="Jiang C.-L."/>
            <person name="Jiang Y."/>
            <person name="Kalinowski J."/>
            <person name="Schneider O."/>
            <person name="Winkler A."/>
            <person name="Zotchev S.B."/>
        </authorList>
    </citation>
    <scope>NUCLEOTIDE SEQUENCE [LARGE SCALE GENOMIC DNA]</scope>
    <source>
        <strain evidence="1 2">DSM 45305</strain>
    </source>
</reference>
<dbReference type="Gene3D" id="2.40.33.20">
    <property type="entry name" value="PK beta-barrel domain-like"/>
    <property type="match status" value="1"/>
</dbReference>
<dbReference type="Proteomes" id="UP000249915">
    <property type="component" value="Unassembled WGS sequence"/>
</dbReference>
<dbReference type="InterPro" id="IPR011037">
    <property type="entry name" value="Pyrv_Knase-like_insert_dom_sf"/>
</dbReference>
<dbReference type="GO" id="GO:0003824">
    <property type="term" value="F:catalytic activity"/>
    <property type="evidence" value="ECO:0007669"/>
    <property type="project" value="InterPro"/>
</dbReference>
<dbReference type="InterPro" id="IPR052716">
    <property type="entry name" value="MOSC_domain"/>
</dbReference>
<dbReference type="PANTHER" id="PTHR36930:SF1">
    <property type="entry name" value="MOSC DOMAIN-CONTAINING PROTEIN"/>
    <property type="match status" value="1"/>
</dbReference>
<dbReference type="PANTHER" id="PTHR36930">
    <property type="entry name" value="METAL-SULFUR CLUSTER BIOSYNTHESIS PROTEINS YUAD-RELATED"/>
    <property type="match status" value="1"/>
</dbReference>
<comment type="caution">
    <text evidence="1">The sequence shown here is derived from an EMBL/GenBank/DDBJ whole genome shotgun (WGS) entry which is preliminary data.</text>
</comment>
<dbReference type="Pfam" id="PF03473">
    <property type="entry name" value="MOSC"/>
    <property type="match status" value="1"/>
</dbReference>
<gene>
    <name evidence="1" type="ORF">BAY60_15270</name>
</gene>
<dbReference type="EMBL" id="MASW01000002">
    <property type="protein sequence ID" value="PXY27741.1"/>
    <property type="molecule type" value="Genomic_DNA"/>
</dbReference>
<dbReference type="AlphaFoldDB" id="A0A2V4B0G0"/>
<dbReference type="Pfam" id="PF03476">
    <property type="entry name" value="MOSC_N"/>
    <property type="match status" value="1"/>
</dbReference>
<dbReference type="PROSITE" id="PS51340">
    <property type="entry name" value="MOSC"/>
    <property type="match status" value="1"/>
</dbReference>
<keyword evidence="2" id="KW-1185">Reference proteome</keyword>
<evidence type="ECO:0000313" key="1">
    <source>
        <dbReference type="EMBL" id="PXY27741.1"/>
    </source>
</evidence>
<protein>
    <submittedName>
        <fullName evidence="1">Uncharacterized protein</fullName>
    </submittedName>
</protein>
<dbReference type="GO" id="GO:0030151">
    <property type="term" value="F:molybdenum ion binding"/>
    <property type="evidence" value="ECO:0007669"/>
    <property type="project" value="InterPro"/>
</dbReference>
<accession>A0A2V4B0G0</accession>